<organism evidence="2 3">
    <name type="scientific">Dyadobacter beijingensis</name>
    <dbReference type="NCBI Taxonomy" id="365489"/>
    <lineage>
        <taxon>Bacteria</taxon>
        <taxon>Pseudomonadati</taxon>
        <taxon>Bacteroidota</taxon>
        <taxon>Cytophagia</taxon>
        <taxon>Cytophagales</taxon>
        <taxon>Spirosomataceae</taxon>
        <taxon>Dyadobacter</taxon>
    </lineage>
</organism>
<comment type="caution">
    <text evidence="2">The sequence shown here is derived from an EMBL/GenBank/DDBJ whole genome shotgun (WGS) entry which is preliminary data.</text>
</comment>
<dbReference type="Proteomes" id="UP000632339">
    <property type="component" value="Unassembled WGS sequence"/>
</dbReference>
<name>A0ABQ2I0H2_9BACT</name>
<dbReference type="RefSeq" id="WP_019943190.1">
    <property type="nucleotide sequence ID" value="NZ_BMLI01000001.1"/>
</dbReference>
<dbReference type="Pfam" id="PF04397">
    <property type="entry name" value="LytTR"/>
    <property type="match status" value="1"/>
</dbReference>
<evidence type="ECO:0000259" key="1">
    <source>
        <dbReference type="Pfam" id="PF04397"/>
    </source>
</evidence>
<evidence type="ECO:0000313" key="2">
    <source>
        <dbReference type="EMBL" id="GGM93634.1"/>
    </source>
</evidence>
<feature type="domain" description="HTH LytTR-type" evidence="1">
    <location>
        <begin position="2"/>
        <end position="57"/>
    </location>
</feature>
<proteinExistence type="predicted"/>
<dbReference type="Gene3D" id="2.40.50.1020">
    <property type="entry name" value="LytTr DNA-binding domain"/>
    <property type="match status" value="1"/>
</dbReference>
<accession>A0ABQ2I0H2</accession>
<evidence type="ECO:0000313" key="3">
    <source>
        <dbReference type="Proteomes" id="UP000632339"/>
    </source>
</evidence>
<keyword evidence="3" id="KW-1185">Reference proteome</keyword>
<protein>
    <recommendedName>
        <fullName evidence="1">HTH LytTR-type domain-containing protein</fullName>
    </recommendedName>
</protein>
<dbReference type="EMBL" id="BMLI01000001">
    <property type="protein sequence ID" value="GGM93634.1"/>
    <property type="molecule type" value="Genomic_DNA"/>
</dbReference>
<reference evidence="3" key="1">
    <citation type="journal article" date="2019" name="Int. J. Syst. Evol. Microbiol.">
        <title>The Global Catalogue of Microorganisms (GCM) 10K type strain sequencing project: providing services to taxonomists for standard genome sequencing and annotation.</title>
        <authorList>
            <consortium name="The Broad Institute Genomics Platform"/>
            <consortium name="The Broad Institute Genome Sequencing Center for Infectious Disease"/>
            <person name="Wu L."/>
            <person name="Ma J."/>
        </authorList>
    </citation>
    <scope>NUCLEOTIDE SEQUENCE [LARGE SCALE GENOMIC DNA]</scope>
    <source>
        <strain evidence="3">CGMCC 1.6375</strain>
    </source>
</reference>
<gene>
    <name evidence="2" type="ORF">GCM10010967_28540</name>
</gene>
<dbReference type="InterPro" id="IPR007492">
    <property type="entry name" value="LytTR_DNA-bd_dom"/>
</dbReference>
<sequence length="60" mass="6991">MLNPGGFFRANRRFIISVHCVRQINAFFNYKIKLTLAPTTENEMIISQAKAMDFKKWPGE</sequence>